<dbReference type="Proteomes" id="UP000695007">
    <property type="component" value="Unplaced"/>
</dbReference>
<dbReference type="RefSeq" id="XP_011505588.1">
    <property type="nucleotide sequence ID" value="XM_011507286.1"/>
</dbReference>
<dbReference type="KEGG" id="csol:105368300"/>
<evidence type="ECO:0000313" key="2">
    <source>
        <dbReference type="Proteomes" id="UP000695007"/>
    </source>
</evidence>
<keyword evidence="1" id="KW-0175">Coiled coil</keyword>
<name>A0AAJ6YWA8_9HYME</name>
<keyword evidence="2" id="KW-1185">Reference proteome</keyword>
<protein>
    <submittedName>
        <fullName evidence="3">Uncharacterized protein LOC105368300</fullName>
    </submittedName>
</protein>
<gene>
    <name evidence="3" type="primary">LOC105368300</name>
</gene>
<proteinExistence type="predicted"/>
<evidence type="ECO:0000313" key="3">
    <source>
        <dbReference type="RefSeq" id="XP_011505588.1"/>
    </source>
</evidence>
<dbReference type="AlphaFoldDB" id="A0AAJ6YWA8"/>
<organism evidence="2 3">
    <name type="scientific">Ceratosolen solmsi marchali</name>
    <dbReference type="NCBI Taxonomy" id="326594"/>
    <lineage>
        <taxon>Eukaryota</taxon>
        <taxon>Metazoa</taxon>
        <taxon>Ecdysozoa</taxon>
        <taxon>Arthropoda</taxon>
        <taxon>Hexapoda</taxon>
        <taxon>Insecta</taxon>
        <taxon>Pterygota</taxon>
        <taxon>Neoptera</taxon>
        <taxon>Endopterygota</taxon>
        <taxon>Hymenoptera</taxon>
        <taxon>Apocrita</taxon>
        <taxon>Proctotrupomorpha</taxon>
        <taxon>Chalcidoidea</taxon>
        <taxon>Agaonidae</taxon>
        <taxon>Agaoninae</taxon>
        <taxon>Ceratosolen</taxon>
    </lineage>
</organism>
<evidence type="ECO:0000256" key="1">
    <source>
        <dbReference type="SAM" id="Coils"/>
    </source>
</evidence>
<accession>A0AAJ6YWA8</accession>
<sequence length="200" mass="23067">MSEHYFKDIRTIGANIDEGVLKLQEAWKMPHLLLCKSNEEDQIAARNLVENLRSELNILKKTLRESQLEITRLQKIQTQFLDETVEAIRILKEEVEDTKILFAENGYEEEPTDENLVIFNNQLESLSIRNNDSFVKNSDNITETSTYENALLYDSGTNDSVDNDTSITNNVSVGSLQKSLLKEQPVKPVYSPYYYKLLKK</sequence>
<dbReference type="GeneID" id="105368300"/>
<reference evidence="3" key="1">
    <citation type="submission" date="2025-08" db="UniProtKB">
        <authorList>
            <consortium name="RefSeq"/>
        </authorList>
    </citation>
    <scope>IDENTIFICATION</scope>
</reference>
<feature type="coiled-coil region" evidence="1">
    <location>
        <begin position="49"/>
        <end position="101"/>
    </location>
</feature>